<gene>
    <name evidence="9" type="primary">argG</name>
    <name evidence="12" type="ORF">DFR35_2635</name>
</gene>
<evidence type="ECO:0000256" key="8">
    <source>
        <dbReference type="ARBA" id="ARBA00022840"/>
    </source>
</evidence>
<dbReference type="PROSITE" id="PS00565">
    <property type="entry name" value="ARGININOSUCCIN_SYN_2"/>
    <property type="match status" value="1"/>
</dbReference>
<feature type="binding site" evidence="9">
    <location>
        <position position="90"/>
    </location>
    <ligand>
        <name>L-citrulline</name>
        <dbReference type="ChEBI" id="CHEBI:57743"/>
    </ligand>
</feature>
<keyword evidence="6 9" id="KW-0028">Amino-acid biosynthesis</keyword>
<dbReference type="InterPro" id="IPR014729">
    <property type="entry name" value="Rossmann-like_a/b/a_fold"/>
</dbReference>
<evidence type="ECO:0000256" key="9">
    <source>
        <dbReference type="HAMAP-Rule" id="MF_00005"/>
    </source>
</evidence>
<dbReference type="InterPro" id="IPR018223">
    <property type="entry name" value="Arginosuc_synth_CS"/>
</dbReference>
<feature type="binding site" evidence="9">
    <location>
        <position position="95"/>
    </location>
    <ligand>
        <name>L-citrulline</name>
        <dbReference type="ChEBI" id="CHEBI:57743"/>
    </ligand>
</feature>
<dbReference type="GO" id="GO:0004055">
    <property type="term" value="F:argininosuccinate synthase activity"/>
    <property type="evidence" value="ECO:0007669"/>
    <property type="project" value="UniProtKB-UniRule"/>
</dbReference>
<dbReference type="GO" id="GO:0005737">
    <property type="term" value="C:cytoplasm"/>
    <property type="evidence" value="ECO:0007669"/>
    <property type="project" value="UniProtKB-SubCell"/>
</dbReference>
<evidence type="ECO:0000256" key="3">
    <source>
        <dbReference type="ARBA" id="ARBA00012286"/>
    </source>
</evidence>
<accession>A0A497XAH9</accession>
<comment type="subcellular location">
    <subcellularLocation>
        <location evidence="9">Cytoplasm</location>
    </subcellularLocation>
</comment>
<dbReference type="GO" id="GO:0006526">
    <property type="term" value="P:L-arginine biosynthetic process"/>
    <property type="evidence" value="ECO:0007669"/>
    <property type="project" value="UniProtKB-UniRule"/>
</dbReference>
<dbReference type="OrthoDB" id="9801641at2"/>
<dbReference type="EMBL" id="RCCI01000007">
    <property type="protein sequence ID" value="RLJ62817.1"/>
    <property type="molecule type" value="Genomic_DNA"/>
</dbReference>
<evidence type="ECO:0000256" key="1">
    <source>
        <dbReference type="ARBA" id="ARBA00004967"/>
    </source>
</evidence>
<keyword evidence="9" id="KW-0963">Cytoplasm</keyword>
<feature type="binding site" evidence="9">
    <location>
        <position position="126"/>
    </location>
    <ligand>
        <name>L-aspartate</name>
        <dbReference type="ChEBI" id="CHEBI:29991"/>
    </ligand>
</feature>
<dbReference type="FunFam" id="3.40.50.620:FF:000019">
    <property type="entry name" value="Argininosuccinate synthase"/>
    <property type="match status" value="1"/>
</dbReference>
<dbReference type="Gene3D" id="3.90.1260.10">
    <property type="entry name" value="Argininosuccinate synthetase, chain A, domain 2"/>
    <property type="match status" value="1"/>
</dbReference>
<evidence type="ECO:0000256" key="2">
    <source>
        <dbReference type="ARBA" id="ARBA00011881"/>
    </source>
</evidence>
<dbReference type="PANTHER" id="PTHR11587:SF2">
    <property type="entry name" value="ARGININOSUCCINATE SYNTHASE"/>
    <property type="match status" value="1"/>
</dbReference>
<dbReference type="InterPro" id="IPR048267">
    <property type="entry name" value="Arginosuc_syn_N"/>
</dbReference>
<dbReference type="Pfam" id="PF00764">
    <property type="entry name" value="Arginosuc_synth"/>
    <property type="match status" value="1"/>
</dbReference>
<evidence type="ECO:0000313" key="13">
    <source>
        <dbReference type="Proteomes" id="UP000268908"/>
    </source>
</evidence>
<dbReference type="SUPFAM" id="SSF69864">
    <property type="entry name" value="Argininosuccinate synthetase, C-terminal domain"/>
    <property type="match status" value="1"/>
</dbReference>
<feature type="binding site" evidence="9">
    <location>
        <position position="130"/>
    </location>
    <ligand>
        <name>L-citrulline</name>
        <dbReference type="ChEBI" id="CHEBI:57743"/>
    </ligand>
</feature>
<dbReference type="GO" id="GO:0000050">
    <property type="term" value="P:urea cycle"/>
    <property type="evidence" value="ECO:0007669"/>
    <property type="project" value="TreeGrafter"/>
</dbReference>
<evidence type="ECO:0000259" key="11">
    <source>
        <dbReference type="Pfam" id="PF20979"/>
    </source>
</evidence>
<keyword evidence="5 9" id="KW-0436">Ligase</keyword>
<dbReference type="InterPro" id="IPR023434">
    <property type="entry name" value="Arginosuc_synth_type_1_subfam"/>
</dbReference>
<feature type="binding site" evidence="9">
    <location>
        <position position="122"/>
    </location>
    <ligand>
        <name>L-aspartate</name>
        <dbReference type="ChEBI" id="CHEBI:29991"/>
    </ligand>
</feature>
<comment type="catalytic activity">
    <reaction evidence="9">
        <text>L-citrulline + L-aspartate + ATP = 2-(N(omega)-L-arginino)succinate + AMP + diphosphate + H(+)</text>
        <dbReference type="Rhea" id="RHEA:10932"/>
        <dbReference type="ChEBI" id="CHEBI:15378"/>
        <dbReference type="ChEBI" id="CHEBI:29991"/>
        <dbReference type="ChEBI" id="CHEBI:30616"/>
        <dbReference type="ChEBI" id="CHEBI:33019"/>
        <dbReference type="ChEBI" id="CHEBI:57472"/>
        <dbReference type="ChEBI" id="CHEBI:57743"/>
        <dbReference type="ChEBI" id="CHEBI:456215"/>
        <dbReference type="EC" id="6.3.4.5"/>
    </reaction>
</comment>
<keyword evidence="13" id="KW-1185">Reference proteome</keyword>
<comment type="pathway">
    <text evidence="1 9">Amino-acid biosynthesis; L-arginine biosynthesis; L-arginine from L-ornithine and carbamoyl phosphate: step 2/3.</text>
</comment>
<evidence type="ECO:0000256" key="4">
    <source>
        <dbReference type="ARBA" id="ARBA00022571"/>
    </source>
</evidence>
<dbReference type="GO" id="GO:0005524">
    <property type="term" value="F:ATP binding"/>
    <property type="evidence" value="ECO:0007669"/>
    <property type="project" value="UniProtKB-UniRule"/>
</dbReference>
<feature type="binding site" evidence="9">
    <location>
        <position position="120"/>
    </location>
    <ligand>
        <name>ATP</name>
        <dbReference type="ChEBI" id="CHEBI:30616"/>
    </ligand>
</feature>
<dbReference type="PROSITE" id="PS00564">
    <property type="entry name" value="ARGININOSUCCIN_SYN_1"/>
    <property type="match status" value="1"/>
</dbReference>
<keyword evidence="4 9" id="KW-0055">Arginine biosynthesis</keyword>
<feature type="binding site" evidence="9">
    <location>
        <position position="182"/>
    </location>
    <ligand>
        <name>L-citrulline</name>
        <dbReference type="ChEBI" id="CHEBI:57743"/>
    </ligand>
</feature>
<feature type="binding site" evidence="9">
    <location>
        <position position="126"/>
    </location>
    <ligand>
        <name>L-citrulline</name>
        <dbReference type="ChEBI" id="CHEBI:57743"/>
    </ligand>
</feature>
<dbReference type="InterPro" id="IPR001518">
    <property type="entry name" value="Arginosuc_synth"/>
</dbReference>
<dbReference type="UniPathway" id="UPA00068">
    <property type="reaction ID" value="UER00113"/>
</dbReference>
<evidence type="ECO:0000313" key="12">
    <source>
        <dbReference type="EMBL" id="RLJ62817.1"/>
    </source>
</evidence>
<dbReference type="NCBIfam" id="NF001770">
    <property type="entry name" value="PRK00509.1"/>
    <property type="match status" value="1"/>
</dbReference>
<feature type="binding site" evidence="9">
    <location>
        <position position="37"/>
    </location>
    <ligand>
        <name>ATP</name>
        <dbReference type="ChEBI" id="CHEBI:30616"/>
    </ligand>
</feature>
<dbReference type="Gene3D" id="3.40.50.620">
    <property type="entry name" value="HUPs"/>
    <property type="match status" value="1"/>
</dbReference>
<evidence type="ECO:0000256" key="5">
    <source>
        <dbReference type="ARBA" id="ARBA00022598"/>
    </source>
</evidence>
<organism evidence="12 13">
    <name type="scientific">Sulfurisoma sediminicola</name>
    <dbReference type="NCBI Taxonomy" id="1381557"/>
    <lineage>
        <taxon>Bacteria</taxon>
        <taxon>Pseudomonadati</taxon>
        <taxon>Pseudomonadota</taxon>
        <taxon>Betaproteobacteria</taxon>
        <taxon>Nitrosomonadales</taxon>
        <taxon>Sterolibacteriaceae</taxon>
        <taxon>Sulfurisoma</taxon>
    </lineage>
</organism>
<evidence type="ECO:0000256" key="6">
    <source>
        <dbReference type="ARBA" id="ARBA00022605"/>
    </source>
</evidence>
<dbReference type="Proteomes" id="UP000268908">
    <property type="component" value="Unassembled WGS sequence"/>
</dbReference>
<dbReference type="FunFam" id="3.90.1260.10:FF:000007">
    <property type="entry name" value="Argininosuccinate synthase"/>
    <property type="match status" value="1"/>
</dbReference>
<comment type="subunit">
    <text evidence="2 9">Homotetramer.</text>
</comment>
<protein>
    <recommendedName>
        <fullName evidence="3 9">Argininosuccinate synthase</fullName>
        <ecNumber evidence="3 9">6.3.4.5</ecNumber>
    </recommendedName>
    <alternativeName>
        <fullName evidence="9">Citrulline--aspartate ligase</fullName>
    </alternativeName>
</protein>
<dbReference type="CDD" id="cd01999">
    <property type="entry name" value="ASS"/>
    <property type="match status" value="1"/>
</dbReference>
<dbReference type="NCBIfam" id="TIGR00032">
    <property type="entry name" value="argG"/>
    <property type="match status" value="1"/>
</dbReference>
<dbReference type="RefSeq" id="WP_121243121.1">
    <property type="nucleotide sequence ID" value="NZ_BHVV01000008.1"/>
</dbReference>
<dbReference type="InterPro" id="IPR048268">
    <property type="entry name" value="Arginosuc_syn_C"/>
</dbReference>
<dbReference type="HAMAP" id="MF_00005">
    <property type="entry name" value="Arg_succ_synth_type1"/>
    <property type="match status" value="1"/>
</dbReference>
<feature type="binding site" evidence="9">
    <location>
        <position position="191"/>
    </location>
    <ligand>
        <name>L-citrulline</name>
        <dbReference type="ChEBI" id="CHEBI:57743"/>
    </ligand>
</feature>
<evidence type="ECO:0000256" key="7">
    <source>
        <dbReference type="ARBA" id="ARBA00022741"/>
    </source>
</evidence>
<feature type="binding site" evidence="9">
    <location>
        <position position="127"/>
    </location>
    <ligand>
        <name>L-aspartate</name>
        <dbReference type="ChEBI" id="CHEBI:29991"/>
    </ligand>
</feature>
<feature type="domain" description="Arginosuccinate synthase C-terminal" evidence="11">
    <location>
        <begin position="181"/>
        <end position="400"/>
    </location>
</feature>
<feature type="domain" description="Arginosuccinate synthase-like N-terminal" evidence="10">
    <location>
        <begin position="6"/>
        <end position="169"/>
    </location>
</feature>
<dbReference type="SUPFAM" id="SSF52402">
    <property type="entry name" value="Adenine nucleotide alpha hydrolases-like"/>
    <property type="match status" value="1"/>
</dbReference>
<feature type="binding site" evidence="9">
    <location>
        <position position="267"/>
    </location>
    <ligand>
        <name>L-citrulline</name>
        <dbReference type="ChEBI" id="CHEBI:57743"/>
    </ligand>
</feature>
<dbReference type="Pfam" id="PF20979">
    <property type="entry name" value="Arginosuc_syn_C"/>
    <property type="match status" value="1"/>
</dbReference>
<feature type="binding site" evidence="9">
    <location>
        <position position="279"/>
    </location>
    <ligand>
        <name>L-citrulline</name>
        <dbReference type="ChEBI" id="CHEBI:57743"/>
    </ligand>
</feature>
<feature type="binding site" evidence="9">
    <location>
        <begin position="10"/>
        <end position="18"/>
    </location>
    <ligand>
        <name>ATP</name>
        <dbReference type="ChEBI" id="CHEBI:30616"/>
    </ligand>
</feature>
<comment type="caution">
    <text evidence="12">The sequence shown here is derived from an EMBL/GenBank/DDBJ whole genome shotgun (WGS) entry which is preliminary data.</text>
</comment>
<sequence length="424" mass="47338">MSEAKKVVLAYSGGLDTSVILKWLQDTYQCEVVTFTADLGQGEELEPARAKAIQLGIKPKNIFIDDLREEFVRDFVFPMFRANTVYEGEYLLGTSIARPLIAKRLVEIARKTGADAISHGATGKGNDQVRFELGAYALMPNVKVIAPWREWDLLSREKLLAYAEKHGIPIEMKHKKGGSPYSMDANLLHISFEGRHLENPSAEAEESMWRWTVAPEKAPNKPEYLDLEFKAGDLVAIDGKKMKPHQLLAALNEIGGKHGIGRLDLVENRYVGMKSRGCYETPGGTILLKAHRGIESVCLDREVAHLKDDLMPRYASLIYNGYWWSPERRALQALIDHTQQSVNGWVRVKLYKGSVSVVARDSKTDSLFDPTIATFEDDAGAYDQKDAGGFIKLNALRMRIAENARLKRAATPAGRKPAAKAKKK</sequence>
<name>A0A497XAH9_9PROT</name>
<dbReference type="EC" id="6.3.4.5" evidence="3 9"/>
<keyword evidence="8 9" id="KW-0067">ATP-binding</keyword>
<keyword evidence="7 9" id="KW-0547">Nucleotide-binding</keyword>
<reference evidence="12 13" key="1">
    <citation type="submission" date="2018-10" db="EMBL/GenBank/DDBJ databases">
        <title>Genomic Encyclopedia of Type Strains, Phase IV (KMG-IV): sequencing the most valuable type-strain genomes for metagenomic binning, comparative biology and taxonomic classification.</title>
        <authorList>
            <person name="Goeker M."/>
        </authorList>
    </citation>
    <scope>NUCLEOTIDE SEQUENCE [LARGE SCALE GENOMIC DNA]</scope>
    <source>
        <strain evidence="12 13">DSM 26916</strain>
    </source>
</reference>
<dbReference type="GO" id="GO:0000053">
    <property type="term" value="P:argininosuccinate metabolic process"/>
    <property type="evidence" value="ECO:0007669"/>
    <property type="project" value="TreeGrafter"/>
</dbReference>
<dbReference type="AlphaFoldDB" id="A0A497XAH9"/>
<dbReference type="InterPro" id="IPR024074">
    <property type="entry name" value="AS_cat/multimer_dom_body"/>
</dbReference>
<evidence type="ECO:0000259" key="10">
    <source>
        <dbReference type="Pfam" id="PF00764"/>
    </source>
</evidence>
<dbReference type="Gene3D" id="1.20.5.470">
    <property type="entry name" value="Single helix bin"/>
    <property type="match status" value="1"/>
</dbReference>
<proteinExistence type="inferred from homology"/>
<comment type="similarity">
    <text evidence="9">Belongs to the argininosuccinate synthase family. Type 1 subfamily.</text>
</comment>
<dbReference type="PANTHER" id="PTHR11587">
    <property type="entry name" value="ARGININOSUCCINATE SYNTHASE"/>
    <property type="match status" value="1"/>
</dbReference>